<proteinExistence type="predicted"/>
<protein>
    <submittedName>
        <fullName evidence="2">Uncharacterized protein</fullName>
    </submittedName>
</protein>
<reference evidence="2 3" key="1">
    <citation type="journal article" date="2016" name="Mol. Biol. Evol.">
        <title>Comparative Genomics of Early-Diverging Mushroom-Forming Fungi Provides Insights into the Origins of Lignocellulose Decay Capabilities.</title>
        <authorList>
            <person name="Nagy L.G."/>
            <person name="Riley R."/>
            <person name="Tritt A."/>
            <person name="Adam C."/>
            <person name="Daum C."/>
            <person name="Floudas D."/>
            <person name="Sun H."/>
            <person name="Yadav J.S."/>
            <person name="Pangilinan J."/>
            <person name="Larsson K.H."/>
            <person name="Matsuura K."/>
            <person name="Barry K."/>
            <person name="Labutti K."/>
            <person name="Kuo R."/>
            <person name="Ohm R.A."/>
            <person name="Bhattacharya S.S."/>
            <person name="Shirouzu T."/>
            <person name="Yoshinaga Y."/>
            <person name="Martin F.M."/>
            <person name="Grigoriev I.V."/>
            <person name="Hibbett D.S."/>
        </authorList>
    </citation>
    <scope>NUCLEOTIDE SEQUENCE [LARGE SCALE GENOMIC DNA]</scope>
    <source>
        <strain evidence="2 3">HHB9708</strain>
    </source>
</reference>
<sequence>MPFTILRPITQTSSYIIVEDAPSSSTASQRTTMPTNSDVEPPRKRRRGFVAQPSPSGSRDGGDAGIAAFRWPSNHAYTSRVSPLTPARSPLQQIREDSSSSQTQAKPRHSSFQPVHRAPYNIYDPRRPVHPRNAAPDPVPHLPLPAAATPAANARHVRSAGGKRKAKRGGRAKAQESTPAPALPLPDEEAVSLPTSLPPTSGKARSPKKPRAHQPYQPSPLKMDFAAHLTTPESIPARLDASTSQSKKRKRDHIEQPETVVQPIIQQQYGTSDTVEATETPSPPKAKVKRKPRQPKTHVRPVERMVTRRSGLSVSDKGSVPRSVSPGGDDELDQRSQASSSHVPLSLSHTEVNASSHILFDPVPEGSERDVHASSDARNGVVGTNESEMIHSSESTESAAQYDVAGATNSIEDVGEATKDHDLPAREPSRASSTTEGGKLRNSSAGRNSNASKDANDETIKADFRDRRYRSYRPRSNSPGLPLPRTRSPAIGPSEVLPLKITVGAKA</sequence>
<feature type="compositionally biased region" description="Polar residues" evidence="1">
    <location>
        <begin position="382"/>
        <end position="399"/>
    </location>
</feature>
<keyword evidence="3" id="KW-1185">Reference proteome</keyword>
<feature type="compositionally biased region" description="Polar residues" evidence="1">
    <location>
        <begin position="22"/>
        <end position="38"/>
    </location>
</feature>
<dbReference type="AlphaFoldDB" id="A0A164ZZQ0"/>
<feature type="compositionally biased region" description="Basic and acidic residues" evidence="1">
    <location>
        <begin position="454"/>
        <end position="466"/>
    </location>
</feature>
<dbReference type="Proteomes" id="UP000076722">
    <property type="component" value="Unassembled WGS sequence"/>
</dbReference>
<feature type="compositionally biased region" description="Basic residues" evidence="1">
    <location>
        <begin position="155"/>
        <end position="171"/>
    </location>
</feature>
<feature type="compositionally biased region" description="Low complexity" evidence="1">
    <location>
        <begin position="144"/>
        <end position="154"/>
    </location>
</feature>
<feature type="compositionally biased region" description="Basic and acidic residues" evidence="1">
    <location>
        <begin position="416"/>
        <end position="429"/>
    </location>
</feature>
<accession>A0A164ZZQ0</accession>
<feature type="compositionally biased region" description="Polar residues" evidence="1">
    <location>
        <begin position="99"/>
        <end position="113"/>
    </location>
</feature>
<feature type="compositionally biased region" description="Basic and acidic residues" evidence="1">
    <location>
        <begin position="366"/>
        <end position="375"/>
    </location>
</feature>
<feature type="compositionally biased region" description="Polar residues" evidence="1">
    <location>
        <begin position="335"/>
        <end position="356"/>
    </location>
</feature>
<organism evidence="2 3">
    <name type="scientific">Sistotremastrum niveocremeum HHB9708</name>
    <dbReference type="NCBI Taxonomy" id="1314777"/>
    <lineage>
        <taxon>Eukaryota</taxon>
        <taxon>Fungi</taxon>
        <taxon>Dikarya</taxon>
        <taxon>Basidiomycota</taxon>
        <taxon>Agaricomycotina</taxon>
        <taxon>Agaricomycetes</taxon>
        <taxon>Sistotremastrales</taxon>
        <taxon>Sistotremastraceae</taxon>
        <taxon>Sertulicium</taxon>
        <taxon>Sertulicium niveocremeum</taxon>
    </lineage>
</organism>
<evidence type="ECO:0000313" key="2">
    <source>
        <dbReference type="EMBL" id="KZS98287.1"/>
    </source>
</evidence>
<feature type="compositionally biased region" description="Basic residues" evidence="1">
    <location>
        <begin position="286"/>
        <end position="299"/>
    </location>
</feature>
<feature type="compositionally biased region" description="Polar residues" evidence="1">
    <location>
        <begin position="264"/>
        <end position="280"/>
    </location>
</feature>
<evidence type="ECO:0000313" key="3">
    <source>
        <dbReference type="Proteomes" id="UP000076722"/>
    </source>
</evidence>
<feature type="region of interest" description="Disordered" evidence="1">
    <location>
        <begin position="20"/>
        <end position="493"/>
    </location>
</feature>
<name>A0A164ZZQ0_9AGAM</name>
<dbReference type="EMBL" id="KV419395">
    <property type="protein sequence ID" value="KZS98287.1"/>
    <property type="molecule type" value="Genomic_DNA"/>
</dbReference>
<evidence type="ECO:0000256" key="1">
    <source>
        <dbReference type="SAM" id="MobiDB-lite"/>
    </source>
</evidence>
<feature type="compositionally biased region" description="Low complexity" evidence="1">
    <location>
        <begin position="441"/>
        <end position="452"/>
    </location>
</feature>
<gene>
    <name evidence="2" type="ORF">SISNIDRAFT_448484</name>
</gene>